<comment type="catalytic activity">
    <reaction evidence="8">
        <text>guanosine(9) in tRNA + S-adenosyl-L-methionine = N(1)-methylguanosine(9) in tRNA + S-adenosyl-L-homocysteine + H(+)</text>
        <dbReference type="Rhea" id="RHEA:43156"/>
        <dbReference type="Rhea" id="RHEA-COMP:10367"/>
        <dbReference type="Rhea" id="RHEA-COMP:10368"/>
        <dbReference type="ChEBI" id="CHEBI:15378"/>
        <dbReference type="ChEBI" id="CHEBI:57856"/>
        <dbReference type="ChEBI" id="CHEBI:59789"/>
        <dbReference type="ChEBI" id="CHEBI:73542"/>
        <dbReference type="ChEBI" id="CHEBI:74269"/>
        <dbReference type="EC" id="2.1.1.221"/>
    </reaction>
</comment>
<comment type="caution">
    <text evidence="11">The sequence shown here is derived from an EMBL/GenBank/DDBJ whole genome shotgun (WGS) entry which is preliminary data.</text>
</comment>
<organism evidence="11 12">
    <name type="scientific">Polytolypa hystricis (strain UAMH7299)</name>
    <dbReference type="NCBI Taxonomy" id="1447883"/>
    <lineage>
        <taxon>Eukaryota</taxon>
        <taxon>Fungi</taxon>
        <taxon>Dikarya</taxon>
        <taxon>Ascomycota</taxon>
        <taxon>Pezizomycotina</taxon>
        <taxon>Eurotiomycetes</taxon>
        <taxon>Eurotiomycetidae</taxon>
        <taxon>Onygenales</taxon>
        <taxon>Onygenales incertae sedis</taxon>
        <taxon>Polytolypa</taxon>
    </lineage>
</organism>
<dbReference type="Proteomes" id="UP000224634">
    <property type="component" value="Unassembled WGS sequence"/>
</dbReference>
<dbReference type="OrthoDB" id="278300at2759"/>
<evidence type="ECO:0000256" key="9">
    <source>
        <dbReference type="SAM" id="MobiDB-lite"/>
    </source>
</evidence>
<evidence type="ECO:0000313" key="12">
    <source>
        <dbReference type="Proteomes" id="UP000224634"/>
    </source>
</evidence>
<feature type="compositionally biased region" description="Low complexity" evidence="9">
    <location>
        <begin position="29"/>
        <end position="40"/>
    </location>
</feature>
<dbReference type="AlphaFoldDB" id="A0A2B7YRL7"/>
<dbReference type="GO" id="GO:0005634">
    <property type="term" value="C:nucleus"/>
    <property type="evidence" value="ECO:0007669"/>
    <property type="project" value="TreeGrafter"/>
</dbReference>
<evidence type="ECO:0000256" key="6">
    <source>
        <dbReference type="ARBA" id="ARBA00031792"/>
    </source>
</evidence>
<feature type="region of interest" description="Disordered" evidence="9">
    <location>
        <begin position="1"/>
        <end position="97"/>
    </location>
</feature>
<evidence type="ECO:0000256" key="8">
    <source>
        <dbReference type="ARBA" id="ARBA00048434"/>
    </source>
</evidence>
<evidence type="ECO:0000256" key="4">
    <source>
        <dbReference type="ARBA" id="ARBA00022679"/>
    </source>
</evidence>
<gene>
    <name evidence="11" type="ORF">AJ80_02068</name>
</gene>
<evidence type="ECO:0000256" key="7">
    <source>
        <dbReference type="ARBA" id="ARBA00032166"/>
    </source>
</evidence>
<keyword evidence="4" id="KW-0808">Transferase</keyword>
<evidence type="ECO:0000313" key="11">
    <source>
        <dbReference type="EMBL" id="PGH23820.1"/>
    </source>
</evidence>
<dbReference type="PANTHER" id="PTHR13563">
    <property type="entry name" value="TRNA (GUANINE-9-) METHYLTRANSFERASE"/>
    <property type="match status" value="1"/>
</dbReference>
<evidence type="ECO:0000256" key="3">
    <source>
        <dbReference type="ARBA" id="ARBA00022603"/>
    </source>
</evidence>
<dbReference type="Gene3D" id="3.40.1280.30">
    <property type="match status" value="1"/>
</dbReference>
<dbReference type="PANTHER" id="PTHR13563:SF13">
    <property type="entry name" value="TRNA METHYLTRANSFERASE 10 HOMOLOG A"/>
    <property type="match status" value="1"/>
</dbReference>
<dbReference type="GO" id="GO:0002939">
    <property type="term" value="P:tRNA N1-guanine methylation"/>
    <property type="evidence" value="ECO:0007669"/>
    <property type="project" value="TreeGrafter"/>
</dbReference>
<dbReference type="CDD" id="cd18089">
    <property type="entry name" value="SPOUT_Trm10-like"/>
    <property type="match status" value="1"/>
</dbReference>
<dbReference type="InterPro" id="IPR038459">
    <property type="entry name" value="MT_TRM10-typ_sf"/>
</dbReference>
<feature type="domain" description="SAM-dependent MTase TRM10-type" evidence="10">
    <location>
        <begin position="132"/>
        <end position="353"/>
    </location>
</feature>
<dbReference type="EC" id="2.1.1.221" evidence="1"/>
<protein>
    <recommendedName>
        <fullName evidence="2">tRNA (guanine(9)-N1)-methyltransferase</fullName>
        <ecNumber evidence="1">2.1.1.221</ecNumber>
    </recommendedName>
    <alternativeName>
        <fullName evidence="7">tRNA methyltransferase 10</fullName>
    </alternativeName>
    <alternativeName>
        <fullName evidence="6">tRNA(m1G9)-methyltransferase</fullName>
    </alternativeName>
</protein>
<dbReference type="InterPro" id="IPR007356">
    <property type="entry name" value="tRNA_m1G_MeTrfase_euk"/>
</dbReference>
<dbReference type="EMBL" id="PDNA01000019">
    <property type="protein sequence ID" value="PGH23820.1"/>
    <property type="molecule type" value="Genomic_DNA"/>
</dbReference>
<evidence type="ECO:0000259" key="10">
    <source>
        <dbReference type="PROSITE" id="PS51675"/>
    </source>
</evidence>
<feature type="compositionally biased region" description="Basic and acidic residues" evidence="9">
    <location>
        <begin position="79"/>
        <end position="97"/>
    </location>
</feature>
<dbReference type="GO" id="GO:0052905">
    <property type="term" value="F:tRNA (guanosine(9)-N1)-methyltransferase activity"/>
    <property type="evidence" value="ECO:0007669"/>
    <property type="project" value="UniProtKB-EC"/>
</dbReference>
<accession>A0A2B7YRL7</accession>
<feature type="region of interest" description="Disordered" evidence="9">
    <location>
        <begin position="353"/>
        <end position="398"/>
    </location>
</feature>
<sequence>MEAEERPRKLQKVEHDATAPVNDDVLPPTGEGNETNNDTTSMTQYAEGDGEAKDDQETPTGPDGQPLSKNQFKKLKKKERWEAGKEWRKEKRKEKMVAKRERQRAAKAQAAQDGAHVGQEEARTEKALCRRDRNKLLQSRSTLLPIALVIDCDFDDLMLDKEVISLAAQVTRAYSDNSKARYRAHLTVSSFNKRLKVRFDTALRKQYPQWKGITFTDEDFVAAAEVSKARMTQPNGGRMKGMFAHKEIANPEEEKEVIYLSSDSSETLTELKPYHTYIIGGLVDKNRHKGVCYRSAVEKGVKTAKLPIGEYMDMASRFVLTTNHVVEIMLKWLELGDWGQAFDMVLPKRKGGILKGTRGGEEDSTPCDVESVTPEAVDAEGEHEGIVEDEANGTNDSC</sequence>
<dbReference type="GO" id="GO:0000049">
    <property type="term" value="F:tRNA binding"/>
    <property type="evidence" value="ECO:0007669"/>
    <property type="project" value="TreeGrafter"/>
</dbReference>
<feature type="compositionally biased region" description="Basic and acidic residues" evidence="9">
    <location>
        <begin position="1"/>
        <end position="17"/>
    </location>
</feature>
<keyword evidence="5" id="KW-0949">S-adenosyl-L-methionine</keyword>
<evidence type="ECO:0000256" key="1">
    <source>
        <dbReference type="ARBA" id="ARBA00012797"/>
    </source>
</evidence>
<reference evidence="11 12" key="1">
    <citation type="submission" date="2017-10" db="EMBL/GenBank/DDBJ databases">
        <title>Comparative genomics in systemic dimorphic fungi from Ajellomycetaceae.</title>
        <authorList>
            <person name="Munoz J.F."/>
            <person name="Mcewen J.G."/>
            <person name="Clay O.K."/>
            <person name="Cuomo C.A."/>
        </authorList>
    </citation>
    <scope>NUCLEOTIDE SEQUENCE [LARGE SCALE GENOMIC DNA]</scope>
    <source>
        <strain evidence="11 12">UAMH7299</strain>
    </source>
</reference>
<dbReference type="InterPro" id="IPR028564">
    <property type="entry name" value="MT_TRM10-typ"/>
</dbReference>
<dbReference type="PROSITE" id="PS51675">
    <property type="entry name" value="SAM_MT_TRM10"/>
    <property type="match status" value="1"/>
</dbReference>
<proteinExistence type="predicted"/>
<evidence type="ECO:0000256" key="5">
    <source>
        <dbReference type="ARBA" id="ARBA00022691"/>
    </source>
</evidence>
<evidence type="ECO:0000256" key="2">
    <source>
        <dbReference type="ARBA" id="ARBA00020451"/>
    </source>
</evidence>
<keyword evidence="12" id="KW-1185">Reference proteome</keyword>
<dbReference type="STRING" id="1447883.A0A2B7YRL7"/>
<name>A0A2B7YRL7_POLH7</name>
<keyword evidence="3" id="KW-0489">Methyltransferase</keyword>